<keyword evidence="5 9" id="KW-0663">Pyridoxal phosphate</keyword>
<name>A0ABX6EWR2_KLUMA</name>
<dbReference type="PANTHER" id="PTHR11808">
    <property type="entry name" value="TRANS-SULFURATION ENZYME FAMILY MEMBER"/>
    <property type="match status" value="1"/>
</dbReference>
<evidence type="ECO:0000313" key="10">
    <source>
        <dbReference type="EMBL" id="QGN15329.1"/>
    </source>
</evidence>
<evidence type="ECO:0000256" key="6">
    <source>
        <dbReference type="ARBA" id="ARBA00023167"/>
    </source>
</evidence>
<reference evidence="10 11" key="2">
    <citation type="submission" date="2019-11" db="EMBL/GenBank/DDBJ databases">
        <authorList>
            <person name="Lu H."/>
        </authorList>
    </citation>
    <scope>NUCLEOTIDE SEQUENCE [LARGE SCALE GENOMIC DNA]</scope>
    <source>
        <strain evidence="10 11">FIM1</strain>
    </source>
</reference>
<dbReference type="SUPFAM" id="SSF53383">
    <property type="entry name" value="PLP-dependent transferases"/>
    <property type="match status" value="1"/>
</dbReference>
<keyword evidence="11" id="KW-1185">Reference proteome</keyword>
<evidence type="ECO:0000313" key="11">
    <source>
        <dbReference type="Proteomes" id="UP000422736"/>
    </source>
</evidence>
<dbReference type="InterPro" id="IPR015424">
    <property type="entry name" value="PyrdxlP-dep_Trfase"/>
</dbReference>
<comment type="cofactor">
    <cofactor evidence="1 9">
        <name>pyridoxal 5'-phosphate</name>
        <dbReference type="ChEBI" id="CHEBI:597326"/>
    </cofactor>
</comment>
<dbReference type="PIRSF" id="PIRSF001434">
    <property type="entry name" value="CGS"/>
    <property type="match status" value="1"/>
</dbReference>
<dbReference type="InterPro" id="IPR015422">
    <property type="entry name" value="PyrdxlP-dep_Trfase_small"/>
</dbReference>
<dbReference type="Pfam" id="PF01053">
    <property type="entry name" value="Cys_Met_Meta_PP"/>
    <property type="match status" value="1"/>
</dbReference>
<evidence type="ECO:0000256" key="4">
    <source>
        <dbReference type="ARBA" id="ARBA00022605"/>
    </source>
</evidence>
<gene>
    <name evidence="10" type="primary">STR3</name>
    <name evidence="10" type="ORF">FIM1_2018</name>
</gene>
<organism evidence="10 11">
    <name type="scientific">Kluyveromyces marxianus</name>
    <name type="common">Yeast</name>
    <name type="synonym">Candida kefyr</name>
    <dbReference type="NCBI Taxonomy" id="4911"/>
    <lineage>
        <taxon>Eukaryota</taxon>
        <taxon>Fungi</taxon>
        <taxon>Dikarya</taxon>
        <taxon>Ascomycota</taxon>
        <taxon>Saccharomycotina</taxon>
        <taxon>Saccharomycetes</taxon>
        <taxon>Saccharomycetales</taxon>
        <taxon>Saccharomycetaceae</taxon>
        <taxon>Kluyveromyces</taxon>
    </lineage>
</organism>
<evidence type="ECO:0000256" key="8">
    <source>
        <dbReference type="ARBA" id="ARBA00047213"/>
    </source>
</evidence>
<comment type="similarity">
    <text evidence="2 9">Belongs to the trans-sulfuration enzymes family.</text>
</comment>
<protein>
    <recommendedName>
        <fullName evidence="3">cysteine-S-conjugate beta-lyase</fullName>
        <ecNumber evidence="3">4.4.1.13</ecNumber>
    </recommendedName>
    <alternativeName>
        <fullName evidence="8">Cysteine-S-conjugate beta-lyase</fullName>
    </alternativeName>
</protein>
<reference evidence="10 11" key="1">
    <citation type="submission" date="2016-03" db="EMBL/GenBank/DDBJ databases">
        <title>How can Kluyveromyces marxianus grow so fast - potential evolutionary course in Saccharomyces Complex revealed by comparative genomics.</title>
        <authorList>
            <person name="Mo W."/>
            <person name="Lu W."/>
            <person name="Yang X."/>
            <person name="Qi J."/>
            <person name="Lv H."/>
        </authorList>
    </citation>
    <scope>NUCLEOTIDE SEQUENCE [LARGE SCALE GENOMIC DNA]</scope>
    <source>
        <strain evidence="10 11">FIM1</strain>
    </source>
</reference>
<dbReference type="Gene3D" id="3.90.1150.10">
    <property type="entry name" value="Aspartate Aminotransferase, domain 1"/>
    <property type="match status" value="1"/>
</dbReference>
<keyword evidence="4" id="KW-0028">Amino-acid biosynthesis</keyword>
<evidence type="ECO:0000256" key="5">
    <source>
        <dbReference type="ARBA" id="ARBA00022898"/>
    </source>
</evidence>
<keyword evidence="7" id="KW-0456">Lyase</keyword>
<dbReference type="EC" id="4.4.1.13" evidence="3"/>
<evidence type="ECO:0000256" key="9">
    <source>
        <dbReference type="RuleBase" id="RU362118"/>
    </source>
</evidence>
<evidence type="ECO:0000256" key="7">
    <source>
        <dbReference type="ARBA" id="ARBA00023239"/>
    </source>
</evidence>
<dbReference type="EMBL" id="CP015056">
    <property type="protein sequence ID" value="QGN15329.1"/>
    <property type="molecule type" value="Genomic_DNA"/>
</dbReference>
<dbReference type="PANTHER" id="PTHR11808:SF50">
    <property type="entry name" value="CYSTATHIONINE BETA-LYASE"/>
    <property type="match status" value="1"/>
</dbReference>
<dbReference type="Proteomes" id="UP000422736">
    <property type="component" value="Chromosome 3"/>
</dbReference>
<dbReference type="InterPro" id="IPR054542">
    <property type="entry name" value="Cys_met_metab_PP"/>
</dbReference>
<dbReference type="PROSITE" id="PS00868">
    <property type="entry name" value="CYS_MET_METAB_PP"/>
    <property type="match status" value="1"/>
</dbReference>
<keyword evidence="6" id="KW-0486">Methionine biosynthesis</keyword>
<evidence type="ECO:0000256" key="2">
    <source>
        <dbReference type="ARBA" id="ARBA00009077"/>
    </source>
</evidence>
<evidence type="ECO:0000256" key="1">
    <source>
        <dbReference type="ARBA" id="ARBA00001933"/>
    </source>
</evidence>
<evidence type="ECO:0000256" key="3">
    <source>
        <dbReference type="ARBA" id="ARBA00012224"/>
    </source>
</evidence>
<dbReference type="InterPro" id="IPR000277">
    <property type="entry name" value="Cys/Met-Metab_PyrdxlP-dep_enz"/>
</dbReference>
<dbReference type="InterPro" id="IPR015421">
    <property type="entry name" value="PyrdxlP-dep_Trfase_major"/>
</dbReference>
<sequence>MSKPSLNTSLVSVLHNDKYGSSVPPLYQSTTFKATSFDELQEYDYTRSGNPTRTVLQQQIANLYEVNQEQVFAVSSGMTALDIILRTLIDNSDQIPTIIAGDDLYGGTQRLLTFLQTRNHAKVVHTDTTNTASFIELFKSLPRVDIVLLESPTNPLLKVADLPALCHFVKQATNDSCKIVVDNTMMSGLNSNPLQFGADLVYESGTKYLNGHHDIMAGVIIAKKDVAPSVYFVINSTGAGLSPMDSWLLIRGLKTLSVRLYKQQINAMVLSHWLQDVCGFKPNAAEKEKPQLRTRFVGLKSHPQFQLHQSFNRGPGAVLSIETGDVKLSERIVTSKRLKIWAVTVSFGCVNSLISMPCKMSHASIDPEVRKQREFPEDLIRLCCGIEDVKDLQYDLLAAFEEAGLVELQQRGQDTYILNKQNGHLARNNIGETYQENYNVYDQFFGQNIVSKTRHLHRPKL</sequence>
<dbReference type="Gene3D" id="3.40.640.10">
    <property type="entry name" value="Type I PLP-dependent aspartate aminotransferase-like (Major domain)"/>
    <property type="match status" value="1"/>
</dbReference>
<accession>A0ABX6EWR2</accession>
<dbReference type="InterPro" id="IPR006238">
    <property type="entry name" value="Cys_b_lyase_euk"/>
</dbReference>
<dbReference type="NCBIfam" id="TIGR01329">
    <property type="entry name" value="cysta_beta_ly_E"/>
    <property type="match status" value="1"/>
</dbReference>
<proteinExistence type="inferred from homology"/>